<sequence>MSDPPRSGSIDDAGTPTQCGILNWEKEEDLDVAVIESTLIVEEIDQQRRRLVRKALSVFNIIIEDNHQIRSLVRYIDDFDEFDQRVRQHYRKTRCRLPSLNDPLVAYKSFSRLSIRNLFAQLKSQKSNSEKIESYMRRCVLDPTISKSSLFRDFLTVQREEDSAAAKEVVQRFVNMQATISNEQQHQIRHANSVASEDAQVPDARSVASTSIENRSSYNSKSPVDENFRKTASSLSTLSENPGISLRELARRQQRIPMQKQTHTKTATSIQDFQFIKVLGKGCMGKVILVRERRNGKLLALKAISKEWTVMQREIEHTKSERDILATIAEISHPFLIKLHHSFQDVDQLFLVLDFYVGGDIATQLAKHYHFDAERSRLYIAEILLGLQELHRLGVLYRDLKPENILIAADGHIVLTDFGLSKQFPTSILGDEQRTNTFCGTAEYLAPEILRAEPYSYEVDFWSLGTLLYEFLTGITPFWAETHTEMYRRVLEDALTFPEDFDPVTADFIDGLLQRDPALRLGAGPNGPMEICSHAYFDDLDWDDVYSKRITPPYIPNLKSDMDFSNFDDTFLQMVPRISNPPGKIILTSDIQDIFEGYSYTESVLESDRFTTTSESEELDSGEYNRYERQSIEEPADNYQFDAVDTDSAISGKHTSHGVWSNEMADHIMPTIDSSDDELQHYGVETHASAKKRANESSTNELRSMSIQQPRVYPDDGSSSSIGGYSDQERKRFTKRRNTIDIEPTTTEAVETQGFSVPTLASTQGTSVFSSVHKIDKTENHSCAIDRQTPHVDTTTTYPGPIAESSDDESMEDSPQSATSEPSNLETMAAIVPDFDSEKNLDLELPIYKVIDIHAKSNPHNTPASTPPSSNIRFSSISATFPVFRRKSKKLSGYQ</sequence>
<dbReference type="PROSITE" id="PS00108">
    <property type="entry name" value="PROTEIN_KINASE_ST"/>
    <property type="match status" value="1"/>
</dbReference>
<evidence type="ECO:0000313" key="13">
    <source>
        <dbReference type="Proteomes" id="UP000612746"/>
    </source>
</evidence>
<evidence type="ECO:0000256" key="6">
    <source>
        <dbReference type="ARBA" id="ARBA00022777"/>
    </source>
</evidence>
<dbReference type="PROSITE" id="PS50011">
    <property type="entry name" value="PROTEIN_KINASE_DOM"/>
    <property type="match status" value="1"/>
</dbReference>
<evidence type="ECO:0000256" key="5">
    <source>
        <dbReference type="ARBA" id="ARBA00022741"/>
    </source>
</evidence>
<evidence type="ECO:0000259" key="10">
    <source>
        <dbReference type="PROSITE" id="PS50011"/>
    </source>
</evidence>
<keyword evidence="2" id="KW-0723">Serine/threonine-protein kinase</keyword>
<organism evidence="12 13">
    <name type="scientific">Umbelopsis vinacea</name>
    <dbReference type="NCBI Taxonomy" id="44442"/>
    <lineage>
        <taxon>Eukaryota</taxon>
        <taxon>Fungi</taxon>
        <taxon>Fungi incertae sedis</taxon>
        <taxon>Mucoromycota</taxon>
        <taxon>Mucoromycotina</taxon>
        <taxon>Umbelopsidomycetes</taxon>
        <taxon>Umbelopsidales</taxon>
        <taxon>Umbelopsidaceae</taxon>
        <taxon>Umbelopsis</taxon>
    </lineage>
</organism>
<evidence type="ECO:0000256" key="3">
    <source>
        <dbReference type="ARBA" id="ARBA00022553"/>
    </source>
</evidence>
<dbReference type="Proteomes" id="UP000612746">
    <property type="component" value="Unassembled WGS sequence"/>
</dbReference>
<dbReference type="Pfam" id="PF00433">
    <property type="entry name" value="Pkinase_C"/>
    <property type="match status" value="1"/>
</dbReference>
<dbReference type="InterPro" id="IPR011009">
    <property type="entry name" value="Kinase-like_dom_sf"/>
</dbReference>
<dbReference type="FunFam" id="1.10.510.10:FF:000008">
    <property type="entry name" value="Non-specific serine/threonine protein kinase"/>
    <property type="match status" value="1"/>
</dbReference>
<dbReference type="AlphaFoldDB" id="A0A8H7US83"/>
<dbReference type="Pfam" id="PF00069">
    <property type="entry name" value="Pkinase"/>
    <property type="match status" value="1"/>
</dbReference>
<evidence type="ECO:0000313" key="12">
    <source>
        <dbReference type="EMBL" id="KAG2188994.1"/>
    </source>
</evidence>
<dbReference type="SUPFAM" id="SSF56112">
    <property type="entry name" value="Protein kinase-like (PK-like)"/>
    <property type="match status" value="1"/>
</dbReference>
<dbReference type="InterPro" id="IPR000719">
    <property type="entry name" value="Prot_kinase_dom"/>
</dbReference>
<dbReference type="OrthoDB" id="63267at2759"/>
<dbReference type="SMART" id="SM00133">
    <property type="entry name" value="S_TK_X"/>
    <property type="match status" value="1"/>
</dbReference>
<feature type="binding site" evidence="8">
    <location>
        <position position="302"/>
    </location>
    <ligand>
        <name>ATP</name>
        <dbReference type="ChEBI" id="CHEBI:30616"/>
    </ligand>
</feature>
<keyword evidence="3" id="KW-0597">Phosphoprotein</keyword>
<protein>
    <submittedName>
        <fullName evidence="12">Uncharacterized protein</fullName>
    </submittedName>
</protein>
<evidence type="ECO:0000256" key="7">
    <source>
        <dbReference type="ARBA" id="ARBA00022840"/>
    </source>
</evidence>
<dbReference type="InterPro" id="IPR017441">
    <property type="entry name" value="Protein_kinase_ATP_BS"/>
</dbReference>
<keyword evidence="5 8" id="KW-0547">Nucleotide-binding</keyword>
<feature type="domain" description="Protein kinase" evidence="10">
    <location>
        <begin position="273"/>
        <end position="537"/>
    </location>
</feature>
<evidence type="ECO:0000256" key="1">
    <source>
        <dbReference type="ARBA" id="ARBA00009903"/>
    </source>
</evidence>
<reference evidence="12" key="1">
    <citation type="submission" date="2020-12" db="EMBL/GenBank/DDBJ databases">
        <title>Metabolic potential, ecology and presence of endohyphal bacteria is reflected in genomic diversity of Mucoromycotina.</title>
        <authorList>
            <person name="Muszewska A."/>
            <person name="Okrasinska A."/>
            <person name="Steczkiewicz K."/>
            <person name="Drgas O."/>
            <person name="Orlowska M."/>
            <person name="Perlinska-Lenart U."/>
            <person name="Aleksandrzak-Piekarczyk T."/>
            <person name="Szatraj K."/>
            <person name="Zielenkiewicz U."/>
            <person name="Pilsyk S."/>
            <person name="Malc E."/>
            <person name="Mieczkowski P."/>
            <person name="Kruszewska J.S."/>
            <person name="Biernat P."/>
            <person name="Pawlowska J."/>
        </authorList>
    </citation>
    <scope>NUCLEOTIDE SEQUENCE</scope>
    <source>
        <strain evidence="12">WA0000051536</strain>
    </source>
</reference>
<feature type="region of interest" description="Disordered" evidence="9">
    <location>
        <begin position="687"/>
        <end position="744"/>
    </location>
</feature>
<dbReference type="SMART" id="SM00220">
    <property type="entry name" value="S_TKc"/>
    <property type="match status" value="1"/>
</dbReference>
<feature type="compositionally biased region" description="Low complexity" evidence="9">
    <location>
        <begin position="715"/>
        <end position="726"/>
    </location>
</feature>
<keyword evidence="6" id="KW-0418">Kinase</keyword>
<dbReference type="Gene3D" id="1.10.510.10">
    <property type="entry name" value="Transferase(Phosphotransferase) domain 1"/>
    <property type="match status" value="1"/>
</dbReference>
<dbReference type="EMBL" id="JAEPRA010000001">
    <property type="protein sequence ID" value="KAG2188994.1"/>
    <property type="molecule type" value="Genomic_DNA"/>
</dbReference>
<dbReference type="InterPro" id="IPR008271">
    <property type="entry name" value="Ser/Thr_kinase_AS"/>
</dbReference>
<dbReference type="Gene3D" id="3.30.1520.10">
    <property type="entry name" value="Phox-like domain"/>
    <property type="match status" value="1"/>
</dbReference>
<dbReference type="CDD" id="cd05123">
    <property type="entry name" value="STKc_AGC"/>
    <property type="match status" value="1"/>
</dbReference>
<dbReference type="InterPro" id="IPR036871">
    <property type="entry name" value="PX_dom_sf"/>
</dbReference>
<evidence type="ECO:0000256" key="4">
    <source>
        <dbReference type="ARBA" id="ARBA00022679"/>
    </source>
</evidence>
<dbReference type="PANTHER" id="PTHR24351">
    <property type="entry name" value="RIBOSOMAL PROTEIN S6 KINASE"/>
    <property type="match status" value="1"/>
</dbReference>
<dbReference type="GO" id="GO:0004674">
    <property type="term" value="F:protein serine/threonine kinase activity"/>
    <property type="evidence" value="ECO:0007669"/>
    <property type="project" value="UniProtKB-KW"/>
</dbReference>
<dbReference type="PROSITE" id="PS00107">
    <property type="entry name" value="PROTEIN_KINASE_ATP"/>
    <property type="match status" value="1"/>
</dbReference>
<keyword evidence="13" id="KW-1185">Reference proteome</keyword>
<comment type="caution">
    <text evidence="12">The sequence shown here is derived from an EMBL/GenBank/DDBJ whole genome shotgun (WGS) entry which is preliminary data.</text>
</comment>
<dbReference type="CDD" id="cd06093">
    <property type="entry name" value="PX_domain"/>
    <property type="match status" value="1"/>
</dbReference>
<evidence type="ECO:0000256" key="9">
    <source>
        <dbReference type="SAM" id="MobiDB-lite"/>
    </source>
</evidence>
<feature type="compositionally biased region" description="Polar residues" evidence="9">
    <location>
        <begin position="207"/>
        <end position="222"/>
    </location>
</feature>
<feature type="compositionally biased region" description="Polar residues" evidence="9">
    <location>
        <begin position="696"/>
        <end position="709"/>
    </location>
</feature>
<dbReference type="InterPro" id="IPR017892">
    <property type="entry name" value="Pkinase_C"/>
</dbReference>
<dbReference type="Gene3D" id="3.30.200.20">
    <property type="entry name" value="Phosphorylase Kinase, domain 1"/>
    <property type="match status" value="1"/>
</dbReference>
<dbReference type="InterPro" id="IPR000961">
    <property type="entry name" value="AGC-kinase_C"/>
</dbReference>
<evidence type="ECO:0000256" key="8">
    <source>
        <dbReference type="PROSITE-ProRule" id="PRU10141"/>
    </source>
</evidence>
<dbReference type="GO" id="GO:0005524">
    <property type="term" value="F:ATP binding"/>
    <property type="evidence" value="ECO:0007669"/>
    <property type="project" value="UniProtKB-UniRule"/>
</dbReference>
<feature type="domain" description="AGC-kinase C-terminal" evidence="11">
    <location>
        <begin position="538"/>
        <end position="610"/>
    </location>
</feature>
<evidence type="ECO:0000259" key="11">
    <source>
        <dbReference type="PROSITE" id="PS51285"/>
    </source>
</evidence>
<name>A0A8H7US83_9FUNG</name>
<gene>
    <name evidence="12" type="ORF">INT44_004136</name>
</gene>
<dbReference type="PROSITE" id="PS51285">
    <property type="entry name" value="AGC_KINASE_CTER"/>
    <property type="match status" value="1"/>
</dbReference>
<keyword evidence="7 8" id="KW-0067">ATP-binding</keyword>
<feature type="region of interest" description="Disordered" evidence="9">
    <location>
        <begin position="780"/>
        <end position="825"/>
    </location>
</feature>
<proteinExistence type="inferred from homology"/>
<comment type="similarity">
    <text evidence="1">Belongs to the protein kinase superfamily. AGC Ser/Thr protein kinase family.</text>
</comment>
<feature type="region of interest" description="Disordered" evidence="9">
    <location>
        <begin position="184"/>
        <end position="226"/>
    </location>
</feature>
<accession>A0A8H7US83</accession>
<feature type="compositionally biased region" description="Polar residues" evidence="9">
    <location>
        <begin position="815"/>
        <end position="825"/>
    </location>
</feature>
<keyword evidence="4" id="KW-0808">Transferase</keyword>
<dbReference type="InterPro" id="IPR045270">
    <property type="entry name" value="STKc_AGC"/>
</dbReference>
<evidence type="ECO:0000256" key="2">
    <source>
        <dbReference type="ARBA" id="ARBA00022527"/>
    </source>
</evidence>
<dbReference type="GO" id="GO:0035091">
    <property type="term" value="F:phosphatidylinositol binding"/>
    <property type="evidence" value="ECO:0007669"/>
    <property type="project" value="InterPro"/>
</dbReference>